<evidence type="ECO:0000313" key="3">
    <source>
        <dbReference type="EMBL" id="WAH35873.1"/>
    </source>
</evidence>
<evidence type="ECO:0000256" key="2">
    <source>
        <dbReference type="SAM" id="Phobius"/>
    </source>
</evidence>
<keyword evidence="2" id="KW-0812">Transmembrane</keyword>
<dbReference type="Gene3D" id="1.10.1760.20">
    <property type="match status" value="1"/>
</dbReference>
<dbReference type="InterPro" id="IPR024529">
    <property type="entry name" value="ECF_trnsprt_substrate-spec"/>
</dbReference>
<feature type="transmembrane region" description="Helical" evidence="2">
    <location>
        <begin position="105"/>
        <end position="125"/>
    </location>
</feature>
<dbReference type="EMBL" id="CP104064">
    <property type="protein sequence ID" value="WAH35873.1"/>
    <property type="molecule type" value="Genomic_DNA"/>
</dbReference>
<feature type="transmembrane region" description="Helical" evidence="2">
    <location>
        <begin position="66"/>
        <end position="93"/>
    </location>
</feature>
<dbReference type="Proteomes" id="UP001164803">
    <property type="component" value="Chromosome"/>
</dbReference>
<keyword evidence="2" id="KW-0472">Membrane</keyword>
<keyword evidence="2" id="KW-1133">Transmembrane helix</keyword>
<sequence length="207" mass="21291">MDSPKHTQSMKTGSLTASATQSQSRQRTRWLVITAVLAAISIVLSLTPLGLIPVPTPAGSATILQVPAILAAVLAGPFAGGIVGAVFGVVSMLHSSGVPWFTNPLVSVVPRILIGVISYFVYASLIRGAGRARGTFALIVTGFIGSVVNTVLVLGAVYIFFPVKLGSLVTVALVQGLPEAVVSAILTTAIAAAYLGITRQGRKSRIS</sequence>
<keyword evidence="4" id="KW-1185">Reference proteome</keyword>
<accession>A0ABY6YZ09</accession>
<gene>
    <name evidence="3" type="ORF">NZD86_16600</name>
</gene>
<protein>
    <submittedName>
        <fullName evidence="3">ECF transporter S component</fullName>
    </submittedName>
</protein>
<dbReference type="RefSeq" id="WP_268043161.1">
    <property type="nucleotide sequence ID" value="NZ_CP104064.1"/>
</dbReference>
<organism evidence="3 4">
    <name type="scientific">Alicyclobacillus dauci</name>
    <dbReference type="NCBI Taxonomy" id="1475485"/>
    <lineage>
        <taxon>Bacteria</taxon>
        <taxon>Bacillati</taxon>
        <taxon>Bacillota</taxon>
        <taxon>Bacilli</taxon>
        <taxon>Bacillales</taxon>
        <taxon>Alicyclobacillaceae</taxon>
        <taxon>Alicyclobacillus</taxon>
    </lineage>
</organism>
<feature type="transmembrane region" description="Helical" evidence="2">
    <location>
        <begin position="30"/>
        <end position="54"/>
    </location>
</feature>
<feature type="region of interest" description="Disordered" evidence="1">
    <location>
        <begin position="1"/>
        <end position="21"/>
    </location>
</feature>
<evidence type="ECO:0000313" key="4">
    <source>
        <dbReference type="Proteomes" id="UP001164803"/>
    </source>
</evidence>
<evidence type="ECO:0000256" key="1">
    <source>
        <dbReference type="SAM" id="MobiDB-lite"/>
    </source>
</evidence>
<reference evidence="3" key="1">
    <citation type="submission" date="2022-08" db="EMBL/GenBank/DDBJ databases">
        <title>Alicyclobacillus dauci DSM2870, complete genome.</title>
        <authorList>
            <person name="Wang Q."/>
            <person name="Cai R."/>
            <person name="Wang Z."/>
        </authorList>
    </citation>
    <scope>NUCLEOTIDE SEQUENCE</scope>
    <source>
        <strain evidence="3">DSM 28700</strain>
    </source>
</reference>
<proteinExistence type="predicted"/>
<dbReference type="Pfam" id="PF12822">
    <property type="entry name" value="ECF_trnsprt"/>
    <property type="match status" value="1"/>
</dbReference>
<name>A0ABY6YZ09_9BACL</name>
<feature type="transmembrane region" description="Helical" evidence="2">
    <location>
        <begin position="137"/>
        <end position="160"/>
    </location>
</feature>
<feature type="transmembrane region" description="Helical" evidence="2">
    <location>
        <begin position="180"/>
        <end position="197"/>
    </location>
</feature>